<protein>
    <submittedName>
        <fullName evidence="1">Uncharacterized protein</fullName>
    </submittedName>
</protein>
<sequence length="129" mass="14444">MFGPNFPYAVGQTGSTSAPQIGSYDKIYENPVRDPTRIRTVSHVAHPSKLPFTLLKSSHRPPKEESLDFTFLFQKLTSPEPLRLLIVSGRALWFPRSARQIPGGPCQKHTHFLSRFGPYVHSKVGILCA</sequence>
<evidence type="ECO:0000313" key="1">
    <source>
        <dbReference type="EMBL" id="RAL48889.1"/>
    </source>
</evidence>
<dbReference type="EMBL" id="NQVE01000097">
    <property type="protein sequence ID" value="RAL48889.1"/>
    <property type="molecule type" value="Genomic_DNA"/>
</dbReference>
<keyword evidence="2" id="KW-1185">Reference proteome</keyword>
<accession>A0A328DWX7</accession>
<name>A0A328DWX7_9ASTE</name>
<dbReference type="Proteomes" id="UP000249390">
    <property type="component" value="Unassembled WGS sequence"/>
</dbReference>
<gene>
    <name evidence="1" type="ORF">DM860_001209</name>
</gene>
<comment type="caution">
    <text evidence="1">The sequence shown here is derived from an EMBL/GenBank/DDBJ whole genome shotgun (WGS) entry which is preliminary data.</text>
</comment>
<evidence type="ECO:0000313" key="2">
    <source>
        <dbReference type="Proteomes" id="UP000249390"/>
    </source>
</evidence>
<proteinExistence type="predicted"/>
<organism evidence="1 2">
    <name type="scientific">Cuscuta australis</name>
    <dbReference type="NCBI Taxonomy" id="267555"/>
    <lineage>
        <taxon>Eukaryota</taxon>
        <taxon>Viridiplantae</taxon>
        <taxon>Streptophyta</taxon>
        <taxon>Embryophyta</taxon>
        <taxon>Tracheophyta</taxon>
        <taxon>Spermatophyta</taxon>
        <taxon>Magnoliopsida</taxon>
        <taxon>eudicotyledons</taxon>
        <taxon>Gunneridae</taxon>
        <taxon>Pentapetalae</taxon>
        <taxon>asterids</taxon>
        <taxon>lamiids</taxon>
        <taxon>Solanales</taxon>
        <taxon>Convolvulaceae</taxon>
        <taxon>Cuscuteae</taxon>
        <taxon>Cuscuta</taxon>
        <taxon>Cuscuta subgen. Grammica</taxon>
        <taxon>Cuscuta sect. Cleistogrammica</taxon>
    </lineage>
</organism>
<dbReference type="AlphaFoldDB" id="A0A328DWX7"/>
<reference evidence="1 2" key="1">
    <citation type="submission" date="2018-06" db="EMBL/GenBank/DDBJ databases">
        <title>The Genome of Cuscuta australis (Dodder) Provides Insight into the Evolution of Plant Parasitism.</title>
        <authorList>
            <person name="Liu H."/>
        </authorList>
    </citation>
    <scope>NUCLEOTIDE SEQUENCE [LARGE SCALE GENOMIC DNA]</scope>
    <source>
        <strain evidence="2">cv. Yunnan</strain>
        <tissue evidence="1">Vines</tissue>
    </source>
</reference>